<dbReference type="AlphaFoldDB" id="A0A7C5L7Q3"/>
<evidence type="ECO:0000313" key="2">
    <source>
        <dbReference type="EMBL" id="HHK68362.1"/>
    </source>
</evidence>
<feature type="transmembrane region" description="Helical" evidence="1">
    <location>
        <begin position="56"/>
        <end position="74"/>
    </location>
</feature>
<comment type="caution">
    <text evidence="2">The sequence shown here is derived from an EMBL/GenBank/DDBJ whole genome shotgun (WGS) entry which is preliminary data.</text>
</comment>
<keyword evidence="1" id="KW-0812">Transmembrane</keyword>
<reference evidence="2" key="1">
    <citation type="journal article" date="2020" name="mSystems">
        <title>Genome- and Community-Level Interaction Insights into Carbon Utilization and Element Cycling Functions of Hydrothermarchaeota in Hydrothermal Sediment.</title>
        <authorList>
            <person name="Zhou Z."/>
            <person name="Liu Y."/>
            <person name="Xu W."/>
            <person name="Pan J."/>
            <person name="Luo Z.H."/>
            <person name="Li M."/>
        </authorList>
    </citation>
    <scope>NUCLEOTIDE SEQUENCE [LARGE SCALE GENOMIC DNA]</scope>
    <source>
        <strain evidence="2">SpSt-1056</strain>
    </source>
</reference>
<dbReference type="EMBL" id="DRWN01000029">
    <property type="protein sequence ID" value="HHK68362.1"/>
    <property type="molecule type" value="Genomic_DNA"/>
</dbReference>
<name>A0A7C5L7Q3_CALS0</name>
<keyword evidence="1" id="KW-1133">Transmembrane helix</keyword>
<proteinExistence type="predicted"/>
<protein>
    <submittedName>
        <fullName evidence="2">Uncharacterized protein</fullName>
    </submittedName>
</protein>
<dbReference type="Pfam" id="PF25952">
    <property type="entry name" value="DUF7990"/>
    <property type="match status" value="1"/>
</dbReference>
<gene>
    <name evidence="2" type="ORF">ENM11_04315</name>
</gene>
<evidence type="ECO:0000256" key="1">
    <source>
        <dbReference type="SAM" id="Phobius"/>
    </source>
</evidence>
<dbReference type="InterPro" id="IPR058303">
    <property type="entry name" value="DUF7990"/>
</dbReference>
<keyword evidence="1" id="KW-0472">Membrane</keyword>
<feature type="transmembrane region" description="Helical" evidence="1">
    <location>
        <begin position="20"/>
        <end position="36"/>
    </location>
</feature>
<sequence>MAESEKYRLGSRTAGLKQALRDFFFGALILGLYQNVLRLKLKYDDIFFSLIMGEFLGLPLLGNYFTLRIIPYLMPDLERARMRLLRDVDLLELLREGPAVH</sequence>
<organism evidence="2">
    <name type="scientific">Caldiarchaeum subterraneum</name>
    <dbReference type="NCBI Taxonomy" id="311458"/>
    <lineage>
        <taxon>Archaea</taxon>
        <taxon>Nitrososphaerota</taxon>
        <taxon>Candidatus Caldarchaeales</taxon>
        <taxon>Candidatus Caldarchaeaceae</taxon>
        <taxon>Candidatus Caldarchaeum</taxon>
    </lineage>
</organism>
<accession>A0A7C5L7Q3</accession>